<comment type="similarity">
    <text evidence="2">Belongs to the glycosyl hydrolase 33 family.</text>
</comment>
<dbReference type="GO" id="GO:0006689">
    <property type="term" value="P:ganglioside catabolic process"/>
    <property type="evidence" value="ECO:0007669"/>
    <property type="project" value="TreeGrafter"/>
</dbReference>
<dbReference type="GO" id="GO:0004308">
    <property type="term" value="F:exo-alpha-sialidase activity"/>
    <property type="evidence" value="ECO:0007669"/>
    <property type="project" value="UniProtKB-EC"/>
</dbReference>
<sequence length="622" mass="65554">MKSLGAKKNRPGLLTELTLLPALVMGSLVATPASTASAVAEVASTPVYQERSEGYDCFRIPAVVRAGNGDLLAFAEGRNGGAKFCADAGDIDLVYKRSTDGGKSWGPLKVVIEGHGDTKGNPVPIVVPGTSRIVLLSTYECVKAPDCGRKPRVSISNDHGVTWSAPREITQELGFGTPPPWLATGPSHGIVLTRGEHEGRLVAGLNYSIGSAHSGALIYSDDQGATWRRGATDTPAAGLKPQEISPVELADGRVYAAARNDWNSSGDRCANQGRDNRAYAISSDGGGTFSKKFTFEPDLITPPVQGATARLRAVDDGSRYNRILFSGPSTCDRRKELRVRSSYDEGANWQSPGVLVWGQDAAYSDMVQLDGRNTGLLFEAGPEMNANASIRWAVLSEASLGLPDGNTAGLPVTPDLTGGNHAYLRGGAALGTGRFGKAVALDGKDDYLQLPFAEALATGGGDFTWSGWFNYGTSTAGQSLLWAYNQGEGFSQVWLRAEPGSNRIRAHLENGPTGSVTVEAPGARNDKQWHHFALSRSGGTASLYLDGKLAASASGLTGSVSPGRPFFIHLGQRLDGQYRLHGSLDEIRLYGRALTTAEIAALATGSGTGSGLRLHLPLEVTG</sequence>
<reference evidence="7 8" key="1">
    <citation type="submission" date="2016-04" db="EMBL/GenBank/DDBJ databases">
        <title>Complete genome sequence and analysis of deep-sea sediment isolate, Amycolatopsis sp. WP1.</title>
        <authorList>
            <person name="Wang H."/>
            <person name="Chen S."/>
            <person name="Wu Q."/>
        </authorList>
    </citation>
    <scope>NUCLEOTIDE SEQUENCE [LARGE SCALE GENOMIC DNA]</scope>
    <source>
        <strain evidence="7 8">WP1</strain>
    </source>
</reference>
<comment type="catalytic activity">
    <reaction evidence="1">
        <text>Hydrolysis of alpha-(2-&gt;3)-, alpha-(2-&gt;6)-, alpha-(2-&gt;8)- glycosidic linkages of terminal sialic acid residues in oligosaccharides, glycoproteins, glycolipids, colominic acid and synthetic substrates.</text>
        <dbReference type="EC" id="3.2.1.18"/>
    </reaction>
</comment>
<keyword evidence="8" id="KW-1185">Reference proteome</keyword>
<evidence type="ECO:0000256" key="3">
    <source>
        <dbReference type="ARBA" id="ARBA00012733"/>
    </source>
</evidence>
<dbReference type="AlphaFoldDB" id="A0A344LHH9"/>
<dbReference type="Gene3D" id="2.60.120.200">
    <property type="match status" value="1"/>
</dbReference>
<organism evidence="7 8">
    <name type="scientific">Amycolatopsis albispora</name>
    <dbReference type="NCBI Taxonomy" id="1804986"/>
    <lineage>
        <taxon>Bacteria</taxon>
        <taxon>Bacillati</taxon>
        <taxon>Actinomycetota</taxon>
        <taxon>Actinomycetes</taxon>
        <taxon>Pseudonocardiales</taxon>
        <taxon>Pseudonocardiaceae</taxon>
        <taxon>Amycolatopsis</taxon>
    </lineage>
</organism>
<gene>
    <name evidence="7" type="ORF">A4R43_37780</name>
</gene>
<dbReference type="OrthoDB" id="7294637at2"/>
<name>A0A344LHH9_9PSEU</name>
<evidence type="ECO:0000259" key="6">
    <source>
        <dbReference type="SMART" id="SM00560"/>
    </source>
</evidence>
<dbReference type="InterPro" id="IPR013320">
    <property type="entry name" value="ConA-like_dom_sf"/>
</dbReference>
<dbReference type="Pfam" id="PF13088">
    <property type="entry name" value="BNR_2"/>
    <property type="match status" value="1"/>
</dbReference>
<dbReference type="EC" id="3.2.1.18" evidence="3"/>
<keyword evidence="4" id="KW-0732">Signal</keyword>
<dbReference type="Proteomes" id="UP000250434">
    <property type="component" value="Chromosome"/>
</dbReference>
<dbReference type="KEGG" id="aab:A4R43_37780"/>
<dbReference type="SUPFAM" id="SSF50939">
    <property type="entry name" value="Sialidases"/>
    <property type="match status" value="1"/>
</dbReference>
<evidence type="ECO:0000256" key="5">
    <source>
        <dbReference type="ARBA" id="ARBA00023157"/>
    </source>
</evidence>
<evidence type="ECO:0000256" key="4">
    <source>
        <dbReference type="ARBA" id="ARBA00022729"/>
    </source>
</evidence>
<dbReference type="GO" id="GO:0009313">
    <property type="term" value="P:oligosaccharide catabolic process"/>
    <property type="evidence" value="ECO:0007669"/>
    <property type="project" value="TreeGrafter"/>
</dbReference>
<dbReference type="Gene3D" id="2.120.10.10">
    <property type="match status" value="1"/>
</dbReference>
<dbReference type="PANTHER" id="PTHR10628">
    <property type="entry name" value="SIALIDASE"/>
    <property type="match status" value="1"/>
</dbReference>
<dbReference type="CDD" id="cd15482">
    <property type="entry name" value="Sialidase_non-viral"/>
    <property type="match status" value="1"/>
</dbReference>
<dbReference type="GO" id="GO:0005737">
    <property type="term" value="C:cytoplasm"/>
    <property type="evidence" value="ECO:0007669"/>
    <property type="project" value="TreeGrafter"/>
</dbReference>
<dbReference type="InterPro" id="IPR006558">
    <property type="entry name" value="LamG-like"/>
</dbReference>
<dbReference type="InterPro" id="IPR011040">
    <property type="entry name" value="Sialidase"/>
</dbReference>
<dbReference type="SMART" id="SM00560">
    <property type="entry name" value="LamGL"/>
    <property type="match status" value="1"/>
</dbReference>
<dbReference type="RefSeq" id="WP_113696559.1">
    <property type="nucleotide sequence ID" value="NZ_CP015163.1"/>
</dbReference>
<dbReference type="Pfam" id="PF13385">
    <property type="entry name" value="Laminin_G_3"/>
    <property type="match status" value="1"/>
</dbReference>
<evidence type="ECO:0000256" key="1">
    <source>
        <dbReference type="ARBA" id="ARBA00000427"/>
    </source>
</evidence>
<evidence type="ECO:0000313" key="7">
    <source>
        <dbReference type="EMBL" id="AXB47503.1"/>
    </source>
</evidence>
<proteinExistence type="inferred from homology"/>
<dbReference type="EMBL" id="CP015163">
    <property type="protein sequence ID" value="AXB47503.1"/>
    <property type="molecule type" value="Genomic_DNA"/>
</dbReference>
<evidence type="ECO:0000313" key="8">
    <source>
        <dbReference type="Proteomes" id="UP000250434"/>
    </source>
</evidence>
<protein>
    <recommendedName>
        <fullName evidence="3">exo-alpha-sialidase</fullName>
        <ecNumber evidence="3">3.2.1.18</ecNumber>
    </recommendedName>
</protein>
<dbReference type="PANTHER" id="PTHR10628:SF30">
    <property type="entry name" value="EXO-ALPHA-SIALIDASE"/>
    <property type="match status" value="1"/>
</dbReference>
<feature type="domain" description="LamG-like jellyroll fold" evidence="6">
    <location>
        <begin position="461"/>
        <end position="597"/>
    </location>
</feature>
<evidence type="ECO:0000256" key="2">
    <source>
        <dbReference type="ARBA" id="ARBA00009348"/>
    </source>
</evidence>
<accession>A0A344LHH9</accession>
<keyword evidence="5" id="KW-1015">Disulfide bond</keyword>
<dbReference type="InterPro" id="IPR036278">
    <property type="entry name" value="Sialidase_sf"/>
</dbReference>
<dbReference type="InterPro" id="IPR026856">
    <property type="entry name" value="Sialidase_fam"/>
</dbReference>
<dbReference type="SUPFAM" id="SSF49899">
    <property type="entry name" value="Concanavalin A-like lectins/glucanases"/>
    <property type="match status" value="1"/>
</dbReference>
<dbReference type="GO" id="GO:0016020">
    <property type="term" value="C:membrane"/>
    <property type="evidence" value="ECO:0007669"/>
    <property type="project" value="TreeGrafter"/>
</dbReference>